<feature type="transmembrane region" description="Helical" evidence="1">
    <location>
        <begin position="39"/>
        <end position="59"/>
    </location>
</feature>
<feature type="transmembrane region" description="Helical" evidence="1">
    <location>
        <begin position="6"/>
        <end position="27"/>
    </location>
</feature>
<dbReference type="EMBL" id="GGEC01089901">
    <property type="protein sequence ID" value="MBX70385.1"/>
    <property type="molecule type" value="Transcribed_RNA"/>
</dbReference>
<feature type="transmembrane region" description="Helical" evidence="1">
    <location>
        <begin position="65"/>
        <end position="88"/>
    </location>
</feature>
<evidence type="ECO:0000256" key="1">
    <source>
        <dbReference type="SAM" id="Phobius"/>
    </source>
</evidence>
<name>A0A2P2QTV1_RHIMU</name>
<protein>
    <submittedName>
        <fullName evidence="2">Uncharacterized protein MANES_06G084600</fullName>
    </submittedName>
</protein>
<dbReference type="AlphaFoldDB" id="A0A2P2QTV1"/>
<keyword evidence="1" id="KW-0472">Membrane</keyword>
<sequence length="147" mass="16357">MLVLTSLVVVVIQLKVITKLAQILVVIQVEMLATLVETLMVLVALELLITQLGILVLLVAEEKVISTLAVVLMEILDLHMVALTNLVLMGAAAQAKQLEVIIKSIQQYLTTGMNRWKEITGMRMIQATLLKGHECNWKQFNLHPPHT</sequence>
<accession>A0A2P2QTV1</accession>
<organism evidence="2">
    <name type="scientific">Rhizophora mucronata</name>
    <name type="common">Asiatic mangrove</name>
    <dbReference type="NCBI Taxonomy" id="61149"/>
    <lineage>
        <taxon>Eukaryota</taxon>
        <taxon>Viridiplantae</taxon>
        <taxon>Streptophyta</taxon>
        <taxon>Embryophyta</taxon>
        <taxon>Tracheophyta</taxon>
        <taxon>Spermatophyta</taxon>
        <taxon>Magnoliopsida</taxon>
        <taxon>eudicotyledons</taxon>
        <taxon>Gunneridae</taxon>
        <taxon>Pentapetalae</taxon>
        <taxon>rosids</taxon>
        <taxon>fabids</taxon>
        <taxon>Malpighiales</taxon>
        <taxon>Rhizophoraceae</taxon>
        <taxon>Rhizophora</taxon>
    </lineage>
</organism>
<evidence type="ECO:0000313" key="2">
    <source>
        <dbReference type="EMBL" id="MBX70385.1"/>
    </source>
</evidence>
<keyword evidence="1" id="KW-0812">Transmembrane</keyword>
<reference evidence="2" key="1">
    <citation type="submission" date="2018-02" db="EMBL/GenBank/DDBJ databases">
        <title>Rhizophora mucronata_Transcriptome.</title>
        <authorList>
            <person name="Meera S.P."/>
            <person name="Sreeshan A."/>
            <person name="Augustine A."/>
        </authorList>
    </citation>
    <scope>NUCLEOTIDE SEQUENCE</scope>
    <source>
        <tissue evidence="2">Leaf</tissue>
    </source>
</reference>
<proteinExistence type="predicted"/>
<keyword evidence="1" id="KW-1133">Transmembrane helix</keyword>